<evidence type="ECO:0000313" key="2">
    <source>
        <dbReference type="EMBL" id="QDT05322.1"/>
    </source>
</evidence>
<name>A0A517NDW9_9BACT</name>
<dbReference type="InterPro" id="IPR036162">
    <property type="entry name" value="Resolvase-like_N_sf"/>
</dbReference>
<accession>A0A517NDW9</accession>
<evidence type="ECO:0000259" key="1">
    <source>
        <dbReference type="PROSITE" id="PS51737"/>
    </source>
</evidence>
<dbReference type="Pfam" id="PF07508">
    <property type="entry name" value="Recombinase"/>
    <property type="match status" value="1"/>
</dbReference>
<dbReference type="GO" id="GO:0000150">
    <property type="term" value="F:DNA strand exchange activity"/>
    <property type="evidence" value="ECO:0007669"/>
    <property type="project" value="InterPro"/>
</dbReference>
<dbReference type="InterPro" id="IPR011109">
    <property type="entry name" value="DNA_bind_recombinase_dom"/>
</dbReference>
<dbReference type="PANTHER" id="PTHR30461">
    <property type="entry name" value="DNA-INVERTASE FROM LAMBDOID PROPHAGE"/>
    <property type="match status" value="1"/>
</dbReference>
<dbReference type="InterPro" id="IPR025827">
    <property type="entry name" value="Zn_ribbon_recom_dom"/>
</dbReference>
<dbReference type="EMBL" id="CP036525">
    <property type="protein sequence ID" value="QDT05322.1"/>
    <property type="molecule type" value="Genomic_DNA"/>
</dbReference>
<dbReference type="Pfam" id="PF13408">
    <property type="entry name" value="Zn_ribbon_recom"/>
    <property type="match status" value="1"/>
</dbReference>
<dbReference type="KEGG" id="rlc:K227x_37220"/>
<feature type="domain" description="Recombinase" evidence="1">
    <location>
        <begin position="107"/>
        <end position="228"/>
    </location>
</feature>
<sequence length="527" mass="59470">MHKQSRFSREDIFDVMFHWRLLREAGVDIVTCQRGRLRFDDLGGIITAIIDQHGAREESIKLATRVVSGQRLRASQGKRIGGTLWGYDREMYDDQGKLVKRIGFKERFRKPPTWSSQLVPSEDATVVDSIRWMFDAVRQGHSVGHVCRGLNERGLTTIAEKPFTYNTVLGMIQNPTYAGKLVAGRSSKAKFCRFDQEGLIIVEDAHEAIVSPDVFDAVQATLANRKRSHQRGDAGKYMLSGLVRCIHCGNRMHGVHRQDRGRETPQIFYQCGNAPLTPGFDPKCPHPVVRQDRLEAFIIDTLRTHLMKTKAAEHIKDAIRRAKTKRSKQVTGDERKLASVRQKIERGTENLALADRENFAAISKLLSTWRDEESALLARIENRAVELAPLPEAIDVIERLGEAFTKIKSADRVKLAHAIRLTVESITIGTRNAKTGGIKYPEIFGELTVIPTLAKRPMPIPDEAIGRRKIWREIADLVRQSKTPLHLKDFCRHIGTEDASHAAYHVRRAELAGLIMKVGHRGGWVVS</sequence>
<dbReference type="PROSITE" id="PS51737">
    <property type="entry name" value="RECOMBINASE_DNA_BIND"/>
    <property type="match status" value="1"/>
</dbReference>
<dbReference type="InterPro" id="IPR038109">
    <property type="entry name" value="DNA_bind_recomb_sf"/>
</dbReference>
<dbReference type="InterPro" id="IPR050639">
    <property type="entry name" value="SSR_resolvase"/>
</dbReference>
<dbReference type="SUPFAM" id="SSF53041">
    <property type="entry name" value="Resolvase-like"/>
    <property type="match status" value="1"/>
</dbReference>
<proteinExistence type="predicted"/>
<dbReference type="OrthoDB" id="278150at2"/>
<keyword evidence="3" id="KW-1185">Reference proteome</keyword>
<organism evidence="2 3">
    <name type="scientific">Rubripirellula lacrimiformis</name>
    <dbReference type="NCBI Taxonomy" id="1930273"/>
    <lineage>
        <taxon>Bacteria</taxon>
        <taxon>Pseudomonadati</taxon>
        <taxon>Planctomycetota</taxon>
        <taxon>Planctomycetia</taxon>
        <taxon>Pirellulales</taxon>
        <taxon>Pirellulaceae</taxon>
        <taxon>Rubripirellula</taxon>
    </lineage>
</organism>
<dbReference type="Proteomes" id="UP000318538">
    <property type="component" value="Chromosome"/>
</dbReference>
<dbReference type="PANTHER" id="PTHR30461:SF23">
    <property type="entry name" value="DNA RECOMBINASE-RELATED"/>
    <property type="match status" value="1"/>
</dbReference>
<evidence type="ECO:0000313" key="3">
    <source>
        <dbReference type="Proteomes" id="UP000318538"/>
    </source>
</evidence>
<reference evidence="2 3" key="1">
    <citation type="submission" date="2019-02" db="EMBL/GenBank/DDBJ databases">
        <title>Deep-cultivation of Planctomycetes and their phenomic and genomic characterization uncovers novel biology.</title>
        <authorList>
            <person name="Wiegand S."/>
            <person name="Jogler M."/>
            <person name="Boedeker C."/>
            <person name="Pinto D."/>
            <person name="Vollmers J."/>
            <person name="Rivas-Marin E."/>
            <person name="Kohn T."/>
            <person name="Peeters S.H."/>
            <person name="Heuer A."/>
            <person name="Rast P."/>
            <person name="Oberbeckmann S."/>
            <person name="Bunk B."/>
            <person name="Jeske O."/>
            <person name="Meyerdierks A."/>
            <person name="Storesund J.E."/>
            <person name="Kallscheuer N."/>
            <person name="Luecker S."/>
            <person name="Lage O.M."/>
            <person name="Pohl T."/>
            <person name="Merkel B.J."/>
            <person name="Hornburger P."/>
            <person name="Mueller R.-W."/>
            <person name="Bruemmer F."/>
            <person name="Labrenz M."/>
            <person name="Spormann A.M."/>
            <person name="Op den Camp H."/>
            <person name="Overmann J."/>
            <person name="Amann R."/>
            <person name="Jetten M.S.M."/>
            <person name="Mascher T."/>
            <person name="Medema M.H."/>
            <person name="Devos D.P."/>
            <person name="Kaster A.-K."/>
            <person name="Ovreas L."/>
            <person name="Rohde M."/>
            <person name="Galperin M.Y."/>
            <person name="Jogler C."/>
        </authorList>
    </citation>
    <scope>NUCLEOTIDE SEQUENCE [LARGE SCALE GENOMIC DNA]</scope>
    <source>
        <strain evidence="2 3">K22_7</strain>
    </source>
</reference>
<dbReference type="GO" id="GO:0003677">
    <property type="term" value="F:DNA binding"/>
    <property type="evidence" value="ECO:0007669"/>
    <property type="project" value="InterPro"/>
</dbReference>
<gene>
    <name evidence="2" type="ORF">K227x_37220</name>
</gene>
<protein>
    <submittedName>
        <fullName evidence="2">Recombinase</fullName>
    </submittedName>
</protein>
<dbReference type="Gene3D" id="3.90.1750.20">
    <property type="entry name" value="Putative Large Serine Recombinase, Chain B, Domain 2"/>
    <property type="match status" value="1"/>
</dbReference>
<dbReference type="AlphaFoldDB" id="A0A517NDW9"/>